<dbReference type="Proteomes" id="UP001500454">
    <property type="component" value="Unassembled WGS sequence"/>
</dbReference>
<gene>
    <name evidence="2" type="ORF">GCM10023186_44240</name>
</gene>
<accession>A0ABP8JM58</accession>
<proteinExistence type="predicted"/>
<evidence type="ECO:0008006" key="4">
    <source>
        <dbReference type="Google" id="ProtNLM"/>
    </source>
</evidence>
<keyword evidence="3" id="KW-1185">Reference proteome</keyword>
<feature type="chain" id="PRO_5046534899" description="Outer membrane protein beta-barrel domain-containing protein" evidence="1">
    <location>
        <begin position="21"/>
        <end position="220"/>
    </location>
</feature>
<reference evidence="3" key="1">
    <citation type="journal article" date="2019" name="Int. J. Syst. Evol. Microbiol.">
        <title>The Global Catalogue of Microorganisms (GCM) 10K type strain sequencing project: providing services to taxonomists for standard genome sequencing and annotation.</title>
        <authorList>
            <consortium name="The Broad Institute Genomics Platform"/>
            <consortium name="The Broad Institute Genome Sequencing Center for Infectious Disease"/>
            <person name="Wu L."/>
            <person name="Ma J."/>
        </authorList>
    </citation>
    <scope>NUCLEOTIDE SEQUENCE [LARGE SCALE GENOMIC DNA]</scope>
    <source>
        <strain evidence="3">JCM 17924</strain>
    </source>
</reference>
<name>A0ABP8JM58_9BACT</name>
<keyword evidence="1" id="KW-0732">Signal</keyword>
<evidence type="ECO:0000313" key="3">
    <source>
        <dbReference type="Proteomes" id="UP001500454"/>
    </source>
</evidence>
<comment type="caution">
    <text evidence="2">The sequence shown here is derived from an EMBL/GenBank/DDBJ whole genome shotgun (WGS) entry which is preliminary data.</text>
</comment>
<sequence>MRALLLSLLLAAGLPAAAFAFTDPPLGTTATDAPTDKPKKETGLLAQPWYRPHHAIAQIAGGQGMATVGVGYTAFRNRLDVDLLAGYVPRKYSITPMGIFTAKITYSPWTLDLGNSRWQAKPLSVGGLLNYTASRGLVATQDNKYPKGYYWWPSHWRMGAFVGGRLGYALPNKANGQPRTASFYYELGTNDIYLVSWFNNRKALSALDIATLALGVKVDL</sequence>
<evidence type="ECO:0000256" key="1">
    <source>
        <dbReference type="SAM" id="SignalP"/>
    </source>
</evidence>
<protein>
    <recommendedName>
        <fullName evidence="4">Outer membrane protein beta-barrel domain-containing protein</fullName>
    </recommendedName>
</protein>
<evidence type="ECO:0000313" key="2">
    <source>
        <dbReference type="EMBL" id="GAA4393066.1"/>
    </source>
</evidence>
<dbReference type="RefSeq" id="WP_345227833.1">
    <property type="nucleotide sequence ID" value="NZ_BAABHA010000015.1"/>
</dbReference>
<organism evidence="2 3">
    <name type="scientific">Hymenobacter koreensis</name>
    <dbReference type="NCBI Taxonomy" id="1084523"/>
    <lineage>
        <taxon>Bacteria</taxon>
        <taxon>Pseudomonadati</taxon>
        <taxon>Bacteroidota</taxon>
        <taxon>Cytophagia</taxon>
        <taxon>Cytophagales</taxon>
        <taxon>Hymenobacteraceae</taxon>
        <taxon>Hymenobacter</taxon>
    </lineage>
</organism>
<feature type="signal peptide" evidence="1">
    <location>
        <begin position="1"/>
        <end position="20"/>
    </location>
</feature>
<dbReference type="EMBL" id="BAABHA010000015">
    <property type="protein sequence ID" value="GAA4393066.1"/>
    <property type="molecule type" value="Genomic_DNA"/>
</dbReference>